<evidence type="ECO:0000259" key="4">
    <source>
        <dbReference type="PROSITE" id="PS50932"/>
    </source>
</evidence>
<dbReference type="SUPFAM" id="SSF53822">
    <property type="entry name" value="Periplasmic binding protein-like I"/>
    <property type="match status" value="1"/>
</dbReference>
<gene>
    <name evidence="5" type="ORF">AHMF7605_14635</name>
</gene>
<dbReference type="SUPFAM" id="SSF47413">
    <property type="entry name" value="lambda repressor-like DNA-binding domains"/>
    <property type="match status" value="1"/>
</dbReference>
<keyword evidence="3" id="KW-0804">Transcription</keyword>
<name>A0A2T2YGK7_9BACT</name>
<dbReference type="InterPro" id="IPR000843">
    <property type="entry name" value="HTH_LacI"/>
</dbReference>
<dbReference type="Pfam" id="PF00532">
    <property type="entry name" value="Peripla_BP_1"/>
    <property type="match status" value="1"/>
</dbReference>
<dbReference type="EMBL" id="PYFT01000001">
    <property type="protein sequence ID" value="PSR54657.1"/>
    <property type="molecule type" value="Genomic_DNA"/>
</dbReference>
<dbReference type="AlphaFoldDB" id="A0A2T2YGK7"/>
<evidence type="ECO:0000313" key="5">
    <source>
        <dbReference type="EMBL" id="PSR54657.1"/>
    </source>
</evidence>
<dbReference type="InterPro" id="IPR010982">
    <property type="entry name" value="Lambda_DNA-bd_dom_sf"/>
</dbReference>
<evidence type="ECO:0000256" key="2">
    <source>
        <dbReference type="ARBA" id="ARBA00023125"/>
    </source>
</evidence>
<comment type="caution">
    <text evidence="5">The sequence shown here is derived from an EMBL/GenBank/DDBJ whole genome shotgun (WGS) entry which is preliminary data.</text>
</comment>
<evidence type="ECO:0000313" key="6">
    <source>
        <dbReference type="Proteomes" id="UP000240357"/>
    </source>
</evidence>
<dbReference type="SMART" id="SM00354">
    <property type="entry name" value="HTH_LACI"/>
    <property type="match status" value="1"/>
</dbReference>
<dbReference type="InterPro" id="IPR000394">
    <property type="entry name" value="RNA_pol_sigma_54"/>
</dbReference>
<dbReference type="Pfam" id="PF00356">
    <property type="entry name" value="LacI"/>
    <property type="match status" value="1"/>
</dbReference>
<evidence type="ECO:0000256" key="3">
    <source>
        <dbReference type="ARBA" id="ARBA00023163"/>
    </source>
</evidence>
<protein>
    <submittedName>
        <fullName evidence="5">LacI family transcriptional regulator</fullName>
    </submittedName>
</protein>
<dbReference type="GO" id="GO:0016987">
    <property type="term" value="F:sigma factor activity"/>
    <property type="evidence" value="ECO:0007669"/>
    <property type="project" value="InterPro"/>
</dbReference>
<dbReference type="InterPro" id="IPR028082">
    <property type="entry name" value="Peripla_BP_I"/>
</dbReference>
<dbReference type="GO" id="GO:0001216">
    <property type="term" value="F:DNA-binding transcription activator activity"/>
    <property type="evidence" value="ECO:0007669"/>
    <property type="project" value="InterPro"/>
</dbReference>
<dbReference type="GO" id="GO:0000976">
    <property type="term" value="F:transcription cis-regulatory region binding"/>
    <property type="evidence" value="ECO:0007669"/>
    <property type="project" value="TreeGrafter"/>
</dbReference>
<feature type="domain" description="HTH lacI-type" evidence="4">
    <location>
        <begin position="6"/>
        <end position="60"/>
    </location>
</feature>
<evidence type="ECO:0000256" key="1">
    <source>
        <dbReference type="ARBA" id="ARBA00023015"/>
    </source>
</evidence>
<keyword evidence="6" id="KW-1185">Reference proteome</keyword>
<dbReference type="PANTHER" id="PTHR30146:SF109">
    <property type="entry name" value="HTH-TYPE TRANSCRIPTIONAL REGULATOR GALS"/>
    <property type="match status" value="1"/>
</dbReference>
<dbReference type="Proteomes" id="UP000240357">
    <property type="component" value="Unassembled WGS sequence"/>
</dbReference>
<keyword evidence="1" id="KW-0805">Transcription regulation</keyword>
<dbReference type="Gene3D" id="1.10.260.40">
    <property type="entry name" value="lambda repressor-like DNA-binding domains"/>
    <property type="match status" value="1"/>
</dbReference>
<dbReference type="OrthoDB" id="891936at2"/>
<dbReference type="InterPro" id="IPR001761">
    <property type="entry name" value="Peripla_BP/Lac1_sug-bd_dom"/>
</dbReference>
<proteinExistence type="predicted"/>
<dbReference type="CDD" id="cd06267">
    <property type="entry name" value="PBP1_LacI_sugar_binding-like"/>
    <property type="match status" value="1"/>
</dbReference>
<dbReference type="PANTHER" id="PTHR30146">
    <property type="entry name" value="LACI-RELATED TRANSCRIPTIONAL REPRESSOR"/>
    <property type="match status" value="1"/>
</dbReference>
<sequence length="343" mass="37308">MKNRPVTIKDIAQQLNISVSTVSRALRGSTDINADTKKAVLDLAAELDYQPNSIALSLVKSRTNILGVIIPDVAVQFFASAISGIQEVASAAGYNVMICQSNESEQTEVNNIQALLSSRVAGLIVSVSGSTVSTEHFKMLRRKGIPLILFDRVRDDIEASKVIVDDYQGALAAVNHLVAVGCKRIAHLAGPEKLQITANRKNGYLDALRQNNIPVDESFIKHVDFDRQKSIDATNDWLQSENRPDGIFAISDRVAIGAMLAIKAAGLRIPQDIALVGFGNEATSSILDPALTTVMQYPVEMGRSAARLFLEQIQVEPEDFTPQTIVLETKLLVNKSSDRSLNK</sequence>
<dbReference type="PROSITE" id="PS50932">
    <property type="entry name" value="HTH_LACI_2"/>
    <property type="match status" value="1"/>
</dbReference>
<dbReference type="RefSeq" id="WP_106930522.1">
    <property type="nucleotide sequence ID" value="NZ_PYFT01000001.1"/>
</dbReference>
<organism evidence="5 6">
    <name type="scientific">Adhaeribacter arboris</name>
    <dbReference type="NCBI Taxonomy" id="2072846"/>
    <lineage>
        <taxon>Bacteria</taxon>
        <taxon>Pseudomonadati</taxon>
        <taxon>Bacteroidota</taxon>
        <taxon>Cytophagia</taxon>
        <taxon>Cytophagales</taxon>
        <taxon>Hymenobacteraceae</taxon>
        <taxon>Adhaeribacter</taxon>
    </lineage>
</organism>
<dbReference type="Gene3D" id="3.40.50.2300">
    <property type="match status" value="2"/>
</dbReference>
<keyword evidence="2" id="KW-0238">DNA-binding</keyword>
<dbReference type="CDD" id="cd01392">
    <property type="entry name" value="HTH_LacI"/>
    <property type="match status" value="1"/>
</dbReference>
<dbReference type="PROSITE" id="PS00717">
    <property type="entry name" value="SIGMA54_1"/>
    <property type="match status" value="1"/>
</dbReference>
<reference evidence="5 6" key="1">
    <citation type="submission" date="2018-03" db="EMBL/GenBank/DDBJ databases">
        <title>Adhaeribacter sp. HMF7605 Genome sequencing and assembly.</title>
        <authorList>
            <person name="Kang H."/>
            <person name="Kang J."/>
            <person name="Cha I."/>
            <person name="Kim H."/>
            <person name="Joh K."/>
        </authorList>
    </citation>
    <scope>NUCLEOTIDE SEQUENCE [LARGE SCALE GENOMIC DNA]</scope>
    <source>
        <strain evidence="5 6">HMF7605</strain>
    </source>
</reference>
<accession>A0A2T2YGK7</accession>